<accession>A0A376KHN2</accession>
<sequence>MDALNSTFALYQQAEKPLYASVNKNQCVLIITDIPGDS</sequence>
<proteinExistence type="predicted"/>
<evidence type="ECO:0000313" key="2">
    <source>
        <dbReference type="Proteomes" id="UP000255201"/>
    </source>
</evidence>
<protein>
    <submittedName>
        <fullName evidence="1">Uncharacterized protein</fullName>
    </submittedName>
</protein>
<organism evidence="1 2">
    <name type="scientific">Escherichia coli</name>
    <dbReference type="NCBI Taxonomy" id="562"/>
    <lineage>
        <taxon>Bacteria</taxon>
        <taxon>Pseudomonadati</taxon>
        <taxon>Pseudomonadota</taxon>
        <taxon>Gammaproteobacteria</taxon>
        <taxon>Enterobacterales</taxon>
        <taxon>Enterobacteriaceae</taxon>
        <taxon>Escherichia</taxon>
    </lineage>
</organism>
<dbReference type="Proteomes" id="UP000255201">
    <property type="component" value="Unassembled WGS sequence"/>
</dbReference>
<dbReference type="EMBL" id="UFZL01000005">
    <property type="protein sequence ID" value="STE82228.1"/>
    <property type="molecule type" value="Genomic_DNA"/>
</dbReference>
<evidence type="ECO:0000313" key="1">
    <source>
        <dbReference type="EMBL" id="STE82228.1"/>
    </source>
</evidence>
<name>A0A376KHN2_ECOLX</name>
<dbReference type="AlphaFoldDB" id="A0A376KHN2"/>
<reference evidence="1 2" key="1">
    <citation type="submission" date="2018-06" db="EMBL/GenBank/DDBJ databases">
        <authorList>
            <consortium name="Pathogen Informatics"/>
            <person name="Doyle S."/>
        </authorList>
    </citation>
    <scope>NUCLEOTIDE SEQUENCE [LARGE SCALE GENOMIC DNA]</scope>
    <source>
        <strain evidence="1 2">NCTC10764</strain>
    </source>
</reference>
<gene>
    <name evidence="1" type="ORF">NCTC10764_06305</name>
</gene>